<dbReference type="EMBL" id="CAMPGE010027165">
    <property type="protein sequence ID" value="CAI2384820.1"/>
    <property type="molecule type" value="Genomic_DNA"/>
</dbReference>
<dbReference type="Proteomes" id="UP001295684">
    <property type="component" value="Unassembled WGS sequence"/>
</dbReference>
<dbReference type="AlphaFoldDB" id="A0AAD1Y5R6"/>
<name>A0AAD1Y5R6_EUPCR</name>
<gene>
    <name evidence="1" type="ORF">ECRASSUSDP1_LOCUS26357</name>
</gene>
<keyword evidence="2" id="KW-1185">Reference proteome</keyword>
<evidence type="ECO:0000313" key="2">
    <source>
        <dbReference type="Proteomes" id="UP001295684"/>
    </source>
</evidence>
<evidence type="ECO:0000313" key="1">
    <source>
        <dbReference type="EMBL" id="CAI2384820.1"/>
    </source>
</evidence>
<reference evidence="1" key="1">
    <citation type="submission" date="2023-07" db="EMBL/GenBank/DDBJ databases">
        <authorList>
            <consortium name="AG Swart"/>
            <person name="Singh M."/>
            <person name="Singh A."/>
            <person name="Seah K."/>
            <person name="Emmerich C."/>
        </authorList>
    </citation>
    <scope>NUCLEOTIDE SEQUENCE</scope>
    <source>
        <strain evidence="1">DP1</strain>
    </source>
</reference>
<proteinExistence type="predicted"/>
<sequence>MHNLNSPKSYLHRERFTSYQKRRKNLSETAHAHADLEKDGVTSPNLVSGEIDLDKSKSVRSDHRSLVFNTLQDHEKDKIIRPNTNAFRRKLELGSRLLNNSGFTQKLTKPIFHPKPALKLNSRLDMKTKKKNLSKRKDLSFLKKIRNAQKLLAKKQSAGNPPAHHSTTLLILPTYINTRIRPNRRLMCRSTETSPVHSGRLSNLSKKRIVLQNRDDQQKQKMIMDLKKLQKNLFSKISSNGLNMHKKEQYLRRQKFTKRMFGGVKSDDELRISGFEQRRGVQE</sequence>
<organism evidence="1 2">
    <name type="scientific">Euplotes crassus</name>
    <dbReference type="NCBI Taxonomy" id="5936"/>
    <lineage>
        <taxon>Eukaryota</taxon>
        <taxon>Sar</taxon>
        <taxon>Alveolata</taxon>
        <taxon>Ciliophora</taxon>
        <taxon>Intramacronucleata</taxon>
        <taxon>Spirotrichea</taxon>
        <taxon>Hypotrichia</taxon>
        <taxon>Euplotida</taxon>
        <taxon>Euplotidae</taxon>
        <taxon>Moneuplotes</taxon>
    </lineage>
</organism>
<protein>
    <submittedName>
        <fullName evidence="1">Uncharacterized protein</fullName>
    </submittedName>
</protein>
<accession>A0AAD1Y5R6</accession>
<comment type="caution">
    <text evidence="1">The sequence shown here is derived from an EMBL/GenBank/DDBJ whole genome shotgun (WGS) entry which is preliminary data.</text>
</comment>